<accession>A0A162FZU3</accession>
<dbReference type="Proteomes" id="UP000076717">
    <property type="component" value="Unassembled WGS sequence"/>
</dbReference>
<protein>
    <submittedName>
        <fullName evidence="2">Uncharacterized protein</fullName>
    </submittedName>
</protein>
<reference evidence="2 3" key="1">
    <citation type="submission" date="2015-08" db="EMBL/GenBank/DDBJ databases">
        <title>Draft Genome Sequence of Rathayibacter sp. Strain VKM Ac-2596 Isolated from Leaf Gall Induced by Plant-Parasitic Nematodes.</title>
        <authorList>
            <person name="Vasilenko O.V."/>
            <person name="Starodumova I.P."/>
            <person name="Tarlachkov S.V."/>
            <person name="Dorofeeva L.V."/>
            <person name="Evtushenko L.I."/>
        </authorList>
    </citation>
    <scope>NUCLEOTIDE SEQUENCE [LARGE SCALE GENOMIC DNA]</scope>
    <source>
        <strain evidence="2 3">VKM Ac-2596</strain>
    </source>
</reference>
<dbReference type="EMBL" id="LIIN01000018">
    <property type="protein sequence ID" value="KZX22010.1"/>
    <property type="molecule type" value="Genomic_DNA"/>
</dbReference>
<name>A0A162FZU3_9MICO</name>
<dbReference type="AlphaFoldDB" id="A0A162FZU3"/>
<keyword evidence="3" id="KW-1185">Reference proteome</keyword>
<feature type="region of interest" description="Disordered" evidence="1">
    <location>
        <begin position="1"/>
        <end position="43"/>
    </location>
</feature>
<evidence type="ECO:0000256" key="1">
    <source>
        <dbReference type="SAM" id="MobiDB-lite"/>
    </source>
</evidence>
<evidence type="ECO:0000313" key="3">
    <source>
        <dbReference type="Proteomes" id="UP000076717"/>
    </source>
</evidence>
<organism evidence="2 3">
    <name type="scientific">Rathayibacter tanaceti</name>
    <dbReference type="NCBI Taxonomy" id="1671680"/>
    <lineage>
        <taxon>Bacteria</taxon>
        <taxon>Bacillati</taxon>
        <taxon>Actinomycetota</taxon>
        <taxon>Actinomycetes</taxon>
        <taxon>Micrococcales</taxon>
        <taxon>Microbacteriaceae</taxon>
        <taxon>Rathayibacter</taxon>
    </lineage>
</organism>
<sequence>MAERGSGTRRSSQAPERSLSADYTGAVPEETTFPQRARNEGATEAETIEELRDRLDSLLNDPLDQWAANMHFGGVHYVADFESTLSWKVTRPLRAARTFQIRVGQLGLPGAVRHSIRYAKRRFGGRAR</sequence>
<proteinExistence type="predicted"/>
<gene>
    <name evidence="2" type="ORF">ACH61_00864</name>
</gene>
<evidence type="ECO:0000313" key="2">
    <source>
        <dbReference type="EMBL" id="KZX22010.1"/>
    </source>
</evidence>
<comment type="caution">
    <text evidence="2">The sequence shown here is derived from an EMBL/GenBank/DDBJ whole genome shotgun (WGS) entry which is preliminary data.</text>
</comment>